<keyword evidence="3" id="KW-1185">Reference proteome</keyword>
<dbReference type="Gene3D" id="3.90.550.10">
    <property type="entry name" value="Spore Coat Polysaccharide Biosynthesis Protein SpsA, Chain A"/>
    <property type="match status" value="1"/>
</dbReference>
<dbReference type="InterPro" id="IPR001173">
    <property type="entry name" value="Glyco_trans_2-like"/>
</dbReference>
<dbReference type="PANTHER" id="PTHR43685">
    <property type="entry name" value="GLYCOSYLTRANSFERASE"/>
    <property type="match status" value="1"/>
</dbReference>
<name>A0ABS1CIP8_9GAMM</name>
<evidence type="ECO:0000313" key="3">
    <source>
        <dbReference type="Proteomes" id="UP000748752"/>
    </source>
</evidence>
<evidence type="ECO:0000259" key="1">
    <source>
        <dbReference type="Pfam" id="PF00535"/>
    </source>
</evidence>
<dbReference type="InterPro" id="IPR029044">
    <property type="entry name" value="Nucleotide-diphossugar_trans"/>
</dbReference>
<sequence length="326" mass="35778">MAAPSEPPPAPSRAMPTITTVIPAHNAAPYLGACLDSVLGQSGPFRHEVVVVDDASTDATAEIAAARDAVRLLQLPVNRGPSAARNAGIDAASGGYVAFLDADDLWPPGRIAAGLSVLHAHPDIGLVFGDCALFDDAGERMASFFADAGLDDAFWGDGLRIIDQDLKLFRRNYIPTGAVLVRREQLRAVGGFDPARRLVEDLELWLRLARICRFAHVPMLWQHKRCHGANASNRREAMALANLAVLDEHWRPRRRALRRRGLRMRDYFAYEYLLLGDLRARAGDARGARRWYLRALRTAPSPRALYHWLGAWRGLTPAAPTAAGKS</sequence>
<gene>
    <name evidence="2" type="ORF">CKO31_13485</name>
</gene>
<evidence type="ECO:0000313" key="2">
    <source>
        <dbReference type="EMBL" id="MBK1631739.1"/>
    </source>
</evidence>
<proteinExistence type="predicted"/>
<dbReference type="InterPro" id="IPR050834">
    <property type="entry name" value="Glycosyltransf_2"/>
</dbReference>
<accession>A0ABS1CIP8</accession>
<organism evidence="2 3">
    <name type="scientific">Thiohalocapsa halophila</name>
    <dbReference type="NCBI Taxonomy" id="69359"/>
    <lineage>
        <taxon>Bacteria</taxon>
        <taxon>Pseudomonadati</taxon>
        <taxon>Pseudomonadota</taxon>
        <taxon>Gammaproteobacteria</taxon>
        <taxon>Chromatiales</taxon>
        <taxon>Chromatiaceae</taxon>
        <taxon>Thiohalocapsa</taxon>
    </lineage>
</organism>
<comment type="caution">
    <text evidence="2">The sequence shown here is derived from an EMBL/GenBank/DDBJ whole genome shotgun (WGS) entry which is preliminary data.</text>
</comment>
<reference evidence="2 3" key="1">
    <citation type="journal article" date="2020" name="Microorganisms">
        <title>Osmotic Adaptation and Compatible Solute Biosynthesis of Phototrophic Bacteria as Revealed from Genome Analyses.</title>
        <authorList>
            <person name="Imhoff J.F."/>
            <person name="Rahn T."/>
            <person name="Kunzel S."/>
            <person name="Keller A."/>
            <person name="Neulinger S.C."/>
        </authorList>
    </citation>
    <scope>NUCLEOTIDE SEQUENCE [LARGE SCALE GENOMIC DNA]</scope>
    <source>
        <strain evidence="2 3">DSM 6210</strain>
    </source>
</reference>
<dbReference type="EMBL" id="NRRV01000031">
    <property type="protein sequence ID" value="MBK1631739.1"/>
    <property type="molecule type" value="Genomic_DNA"/>
</dbReference>
<dbReference type="Proteomes" id="UP000748752">
    <property type="component" value="Unassembled WGS sequence"/>
</dbReference>
<protein>
    <recommendedName>
        <fullName evidence="1">Glycosyltransferase 2-like domain-containing protein</fullName>
    </recommendedName>
</protein>
<dbReference type="PANTHER" id="PTHR43685:SF2">
    <property type="entry name" value="GLYCOSYLTRANSFERASE 2-LIKE DOMAIN-CONTAINING PROTEIN"/>
    <property type="match status" value="1"/>
</dbReference>
<dbReference type="Pfam" id="PF00535">
    <property type="entry name" value="Glycos_transf_2"/>
    <property type="match status" value="1"/>
</dbReference>
<dbReference type="CDD" id="cd00761">
    <property type="entry name" value="Glyco_tranf_GTA_type"/>
    <property type="match status" value="1"/>
</dbReference>
<feature type="domain" description="Glycosyltransferase 2-like" evidence="1">
    <location>
        <begin position="21"/>
        <end position="125"/>
    </location>
</feature>
<dbReference type="SUPFAM" id="SSF53448">
    <property type="entry name" value="Nucleotide-diphospho-sugar transferases"/>
    <property type="match status" value="1"/>
</dbReference>